<comment type="caution">
    <text evidence="4">The sequence shown here is derived from an EMBL/GenBank/DDBJ whole genome shotgun (WGS) entry which is preliminary data.</text>
</comment>
<evidence type="ECO:0000256" key="2">
    <source>
        <dbReference type="ARBA" id="ARBA00093789"/>
    </source>
</evidence>
<proteinExistence type="predicted"/>
<evidence type="ECO:0000313" key="4">
    <source>
        <dbReference type="EMBL" id="RKS68252.1"/>
    </source>
</evidence>
<keyword evidence="5" id="KW-1185">Reference proteome</keyword>
<dbReference type="PANTHER" id="PTHR36700">
    <property type="entry name" value="CRISPR SYSTEM CMR SUBUNIT CMR4"/>
    <property type="match status" value="1"/>
</dbReference>
<gene>
    <name evidence="4" type="ORF">BZB76_6509</name>
</gene>
<dbReference type="OrthoDB" id="9789361at2"/>
<dbReference type="NCBIfam" id="TIGR02580">
    <property type="entry name" value="cas_RAMP_Cmr4"/>
    <property type="match status" value="1"/>
</dbReference>
<evidence type="ECO:0000259" key="3">
    <source>
        <dbReference type="Pfam" id="PF03787"/>
    </source>
</evidence>
<evidence type="ECO:0000313" key="5">
    <source>
        <dbReference type="Proteomes" id="UP000274601"/>
    </source>
</evidence>
<name>A0A495Q9W6_9ACTN</name>
<dbReference type="GO" id="GO:0051607">
    <property type="term" value="P:defense response to virus"/>
    <property type="evidence" value="ECO:0007669"/>
    <property type="project" value="UniProtKB-KW"/>
</dbReference>
<protein>
    <submittedName>
        <fullName evidence="4">CRISPR-associated Cmr4 family protein</fullName>
    </submittedName>
</protein>
<accession>A0A495Q9W6</accession>
<dbReference type="InterPro" id="IPR005537">
    <property type="entry name" value="RAMP_III_fam"/>
</dbReference>
<comment type="subunit">
    <text evidence="2">Part of the Csm effector complex that includes Cas10, Csm2, Csm3, Csm4 and Csm5.</text>
</comment>
<reference evidence="4 5" key="1">
    <citation type="submission" date="2018-10" db="EMBL/GenBank/DDBJ databases">
        <title>Genomic Encyclopedia of Archaeal and Bacterial Type Strains, Phase II (KMG-II): from individual species to whole genera.</title>
        <authorList>
            <person name="Goeker M."/>
        </authorList>
    </citation>
    <scope>NUCLEOTIDE SEQUENCE [LARGE SCALE GENOMIC DNA]</scope>
    <source>
        <strain evidence="4 5">DSM 43383</strain>
    </source>
</reference>
<organism evidence="4 5">
    <name type="scientific">Actinomadura pelletieri DSM 43383</name>
    <dbReference type="NCBI Taxonomy" id="1120940"/>
    <lineage>
        <taxon>Bacteria</taxon>
        <taxon>Bacillati</taxon>
        <taxon>Actinomycetota</taxon>
        <taxon>Actinomycetes</taxon>
        <taxon>Streptosporangiales</taxon>
        <taxon>Thermomonosporaceae</taxon>
        <taxon>Actinomadura</taxon>
    </lineage>
</organism>
<dbReference type="InterPro" id="IPR013410">
    <property type="entry name" value="CRISPR-assoc_RAMP_Cmr4"/>
</dbReference>
<dbReference type="AlphaFoldDB" id="A0A495Q9W6"/>
<dbReference type="Proteomes" id="UP000274601">
    <property type="component" value="Unassembled WGS sequence"/>
</dbReference>
<keyword evidence="1" id="KW-0051">Antiviral defense</keyword>
<evidence type="ECO:0000256" key="1">
    <source>
        <dbReference type="ARBA" id="ARBA00023118"/>
    </source>
</evidence>
<feature type="domain" description="CRISPR type III-associated protein" evidence="3">
    <location>
        <begin position="23"/>
        <end position="301"/>
    </location>
</feature>
<dbReference type="Pfam" id="PF03787">
    <property type="entry name" value="RAMPs"/>
    <property type="match status" value="1"/>
</dbReference>
<dbReference type="EMBL" id="RBWU01000008">
    <property type="protein sequence ID" value="RKS68252.1"/>
    <property type="molecule type" value="Genomic_DNA"/>
</dbReference>
<dbReference type="PANTHER" id="PTHR36700:SF1">
    <property type="entry name" value="CRISPR SYSTEM CMR SUBUNIT CMR4"/>
    <property type="match status" value="1"/>
</dbReference>
<sequence>MDLHGELVIGSMVATPHRALLFLYAETPVHAGGEGASGALDLPIQREVGTGYPIIKGESLKGALREHTRSRLDPATWTTIFGAEPPKRGQAAGPLTPGSIRVHEAQLVALPVPTLVDTFAWALSPLVRARLARRASLVGVEIGPADTPDDPGDDSAWVVGGTNVRQNAVLGSYQVTAQGSPNVREWAAAVADLALPPTPEHAFFRNLLAKRLYVVSADLFKALSRECTPVVARVQLGAEVDGVPTKTVAHGPFYSEYLPAETVMVALLETRRVAELDTLAGELDGQVVQVGGDETVGKGLMWCRVVRPGTQAGEADS</sequence>